<keyword evidence="2" id="KW-1185">Reference proteome</keyword>
<dbReference type="RefSeq" id="WP_133621438.1">
    <property type="nucleotide sequence ID" value="NZ_SNZE01000030.1"/>
</dbReference>
<evidence type="ECO:0000313" key="1">
    <source>
        <dbReference type="EMBL" id="TDR28942.1"/>
    </source>
</evidence>
<protein>
    <submittedName>
        <fullName evidence="1">Putative Zn-binding protein involved in type VI secretion</fullName>
    </submittedName>
</protein>
<dbReference type="OrthoDB" id="8565659at2"/>
<dbReference type="InterPro" id="IPR008727">
    <property type="entry name" value="PAAR_motif"/>
</dbReference>
<dbReference type="AlphaFoldDB" id="A0A4R6Y0S1"/>
<evidence type="ECO:0000313" key="2">
    <source>
        <dbReference type="Proteomes" id="UP000294480"/>
    </source>
</evidence>
<dbReference type="EMBL" id="SNZE01000030">
    <property type="protein sequence ID" value="TDR28942.1"/>
    <property type="molecule type" value="Genomic_DNA"/>
</dbReference>
<comment type="caution">
    <text evidence="1">The sequence shown here is derived from an EMBL/GenBank/DDBJ whole genome shotgun (WGS) entry which is preliminary data.</text>
</comment>
<dbReference type="Proteomes" id="UP000294480">
    <property type="component" value="Unassembled WGS sequence"/>
</dbReference>
<dbReference type="CDD" id="cd14744">
    <property type="entry name" value="PAAR_CT_2"/>
    <property type="match status" value="1"/>
</dbReference>
<dbReference type="Pfam" id="PF05488">
    <property type="entry name" value="PAAR_motif"/>
    <property type="match status" value="1"/>
</dbReference>
<proteinExistence type="predicted"/>
<sequence length="87" mass="8808">MAYPVSKVGDTSDHGGAIVTGSSLFQVNGVPVARIGDILACPTHGNNPIESSLAAHAQDEGKQLAHIGSKTQCGATITTGDASFMVE</sequence>
<organism evidence="1 2">
    <name type="scientific">Hydromonas duriensis</name>
    <dbReference type="NCBI Taxonomy" id="1527608"/>
    <lineage>
        <taxon>Bacteria</taxon>
        <taxon>Pseudomonadati</taxon>
        <taxon>Pseudomonadota</taxon>
        <taxon>Betaproteobacteria</taxon>
        <taxon>Burkholderiales</taxon>
        <taxon>Burkholderiaceae</taxon>
        <taxon>Hydromonas</taxon>
    </lineage>
</organism>
<gene>
    <name evidence="1" type="ORF">DFR44_13011</name>
</gene>
<accession>A0A4R6Y0S1</accession>
<name>A0A4R6Y0S1_9BURK</name>
<dbReference type="Gene3D" id="2.60.200.60">
    <property type="match status" value="1"/>
</dbReference>
<reference evidence="1 2" key="1">
    <citation type="submission" date="2019-03" db="EMBL/GenBank/DDBJ databases">
        <title>Genomic Encyclopedia of Type Strains, Phase IV (KMG-IV): sequencing the most valuable type-strain genomes for metagenomic binning, comparative biology and taxonomic classification.</title>
        <authorList>
            <person name="Goeker M."/>
        </authorList>
    </citation>
    <scope>NUCLEOTIDE SEQUENCE [LARGE SCALE GENOMIC DNA]</scope>
    <source>
        <strain evidence="1 2">DSM 102852</strain>
    </source>
</reference>